<reference evidence="16 17" key="1">
    <citation type="journal article" date="2018" name="G3 (Bethesda)">
        <title>Phylogenetic and Phylogenomic Definition of Rhizopus Species.</title>
        <authorList>
            <person name="Gryganskyi A.P."/>
            <person name="Golan J."/>
            <person name="Dolatabadi S."/>
            <person name="Mondo S."/>
            <person name="Robb S."/>
            <person name="Idnurm A."/>
            <person name="Muszewska A."/>
            <person name="Steczkiewicz K."/>
            <person name="Masonjones S."/>
            <person name="Liao H.L."/>
            <person name="Gajdeczka M.T."/>
            <person name="Anike F."/>
            <person name="Vuek A."/>
            <person name="Anishchenko I.M."/>
            <person name="Voigt K."/>
            <person name="de Hoog G.S."/>
            <person name="Smith M.E."/>
            <person name="Heitman J."/>
            <person name="Vilgalys R."/>
            <person name="Stajich J.E."/>
        </authorList>
    </citation>
    <scope>NUCLEOTIDE SEQUENCE [LARGE SCALE GENOMIC DNA]</scope>
    <source>
        <strain evidence="16 17">CBS 357.93</strain>
    </source>
</reference>
<evidence type="ECO:0000256" key="12">
    <source>
        <dbReference type="ARBA" id="ARBA00025208"/>
    </source>
</evidence>
<dbReference type="GO" id="GO:0005759">
    <property type="term" value="C:mitochondrial matrix"/>
    <property type="evidence" value="ECO:0007669"/>
    <property type="project" value="UniProtKB-SubCell"/>
</dbReference>
<evidence type="ECO:0000256" key="7">
    <source>
        <dbReference type="ARBA" id="ARBA00022801"/>
    </source>
</evidence>
<dbReference type="EMBL" id="PJQL01000455">
    <property type="protein sequence ID" value="RCH95544.1"/>
    <property type="molecule type" value="Genomic_DNA"/>
</dbReference>
<evidence type="ECO:0000256" key="4">
    <source>
        <dbReference type="ARBA" id="ARBA00012441"/>
    </source>
</evidence>
<dbReference type="PROSITE" id="PS50086">
    <property type="entry name" value="TBC_RABGAP"/>
    <property type="match status" value="1"/>
</dbReference>
<keyword evidence="11" id="KW-0496">Mitochondrion</keyword>
<keyword evidence="9" id="KW-0809">Transit peptide</keyword>
<comment type="cofactor">
    <cofactor evidence="13">
        <name>Zn(2+)</name>
        <dbReference type="ChEBI" id="CHEBI:29105"/>
    </cofactor>
    <text evidence="13">Binds 1 zinc ion.</text>
</comment>
<feature type="domain" description="Rab-GAP TBC" evidence="15">
    <location>
        <begin position="632"/>
        <end position="921"/>
    </location>
</feature>
<dbReference type="GO" id="GO:0046872">
    <property type="term" value="F:metal ion binding"/>
    <property type="evidence" value="ECO:0007669"/>
    <property type="project" value="UniProtKB-UniRule"/>
</dbReference>
<evidence type="ECO:0000259" key="15">
    <source>
        <dbReference type="PROSITE" id="PS50086"/>
    </source>
</evidence>
<keyword evidence="7 13" id="KW-0378">Hydrolase</keyword>
<keyword evidence="17" id="KW-1185">Reference proteome</keyword>
<evidence type="ECO:0000313" key="16">
    <source>
        <dbReference type="EMBL" id="RCH95544.1"/>
    </source>
</evidence>
<dbReference type="OrthoDB" id="17530at2759"/>
<evidence type="ECO:0000256" key="14">
    <source>
        <dbReference type="SAM" id="MobiDB-lite"/>
    </source>
</evidence>
<dbReference type="STRING" id="86630.A0A367K011"/>
<keyword evidence="10 13" id="KW-0482">Metalloprotease</keyword>
<feature type="compositionally biased region" description="Basic and acidic residues" evidence="14">
    <location>
        <begin position="1164"/>
        <end position="1187"/>
    </location>
</feature>
<dbReference type="Proteomes" id="UP000252139">
    <property type="component" value="Unassembled WGS sequence"/>
</dbReference>
<feature type="region of interest" description="Disordered" evidence="14">
    <location>
        <begin position="1257"/>
        <end position="1294"/>
    </location>
</feature>
<protein>
    <recommendedName>
        <fullName evidence="4">mitochondrial intermediate peptidase</fullName>
        <ecNumber evidence="4">3.4.24.59</ecNumber>
    </recommendedName>
</protein>
<feature type="region of interest" description="Disordered" evidence="14">
    <location>
        <begin position="1149"/>
        <end position="1204"/>
    </location>
</feature>
<dbReference type="InterPro" id="IPR045090">
    <property type="entry name" value="Pept_M3A_M3B"/>
</dbReference>
<dbReference type="FunFam" id="1.10.8.270:FF:000031">
    <property type="entry name" value="TBC1 domain family member 5"/>
    <property type="match status" value="1"/>
</dbReference>
<dbReference type="Gene3D" id="1.10.8.270">
    <property type="entry name" value="putative rabgap domain of human tbc1 domain family member 14 like domains"/>
    <property type="match status" value="1"/>
</dbReference>
<dbReference type="GO" id="GO:0006518">
    <property type="term" value="P:peptide metabolic process"/>
    <property type="evidence" value="ECO:0007669"/>
    <property type="project" value="TreeGrafter"/>
</dbReference>
<feature type="compositionally biased region" description="Basic and acidic residues" evidence="14">
    <location>
        <begin position="1257"/>
        <end position="1287"/>
    </location>
</feature>
<evidence type="ECO:0000256" key="13">
    <source>
        <dbReference type="RuleBase" id="RU003435"/>
    </source>
</evidence>
<dbReference type="FunFam" id="1.10.472.80:FF:000038">
    <property type="entry name" value="TBC1 domain family member 5"/>
    <property type="match status" value="1"/>
</dbReference>
<evidence type="ECO:0000256" key="5">
    <source>
        <dbReference type="ARBA" id="ARBA00022670"/>
    </source>
</evidence>
<feature type="compositionally biased region" description="Polar residues" evidence="14">
    <location>
        <begin position="1026"/>
        <end position="1038"/>
    </location>
</feature>
<evidence type="ECO:0000313" key="17">
    <source>
        <dbReference type="Proteomes" id="UP000252139"/>
    </source>
</evidence>
<comment type="catalytic activity">
    <reaction evidence="1">
        <text>Release of an N-terminal octapeptide as second stage of processing of some proteins imported into the mitochondrion.</text>
        <dbReference type="EC" id="3.4.24.59"/>
    </reaction>
</comment>
<dbReference type="Pfam" id="PF00566">
    <property type="entry name" value="RabGAP-TBC"/>
    <property type="match status" value="1"/>
</dbReference>
<dbReference type="Gene3D" id="1.10.1370.10">
    <property type="entry name" value="Neurolysin, domain 3"/>
    <property type="match status" value="1"/>
</dbReference>
<sequence length="1414" mass="161375">MIYQVLSQVLADEQIVKHFTADEYMSAIVLLHDFEKSGIHLPIQKRKEFVELSDRIIHLGREFMQQNPRAIREVKIPLAALGRLRLSDSSVAIKNGYAHIPTDSSEAQLILKYANNEQLRKQVYESVHSATKESIAVLEQMLKTRAELAVLVGKGSFAELQLQDRMAKSPEHVEAFLRKLSEHQGSLFKRDMQLLQYAKQRELNLASAPVVNAWDRDYYMHLCGVEEAQNGSINHHLPYFTVGSVIRGLSRLFDSLYGVRFEHAPMRSGESWHDQVRKLNVVCENEGKIGVIYCDLFSRAGKPPGAAHYTIRTSRRVDDDDSENDIRFAFPNRNVDEANFLPPIVQPAERVQGRDGLYQLPVIALSCSFSLKSRNQPAYLSMYEIETLFHEMGHAMHSMLGRTDFHNVAGTRCATDFVELPSILMEHFIWHPKVLSLFMDDPNTAVGSPASIESFLKQRKSFNGIELNSQILMALVDQRYHSSIAKSDSFSSVKEWHQLQDSVGLFPSVASAMWPVQFHHLFGYAANYYSYLFDRALARKVWETNFKENPLDRENGQAFRKGVLEWGGSRDPWKCIADVLEEEDASKIVNGDEVAMKTVGDWGVDVKQWDTIFSDPNLSLNSLRHRAISGTVCQNGLRSVCWKVFLGYLPTLDITTWPSIFLEQRQRYTDLKRECIDEPAEKMNQKGEEDLSDNNPLALSEANPWQQYFADTEIRKVIRQDVERTFPDVDFFRSSKVQQRLTDILFIYCKLNRDISYRQGMHELLAPIYWVTATECLDTAEMDQNILEPTDKIIAQTLDSAYIEHDAFILFEKVMKYGKSWYEFNNERVPERPAQNKSKIDILPDNIPKLNETARLNPVVVICHRIHHQYLHTVDPLLYKHLQDFGIEPQLYGLRWIRLLFGREFDMYELLKLWDAIFAQDPTFQIVEYICLVMLLRMRDQLLQKDYAECLSMLMRPSPVSKPATLVEQAKYLQENLTQDGALHILQQMDVRSGKEPRSSLYDGIVLQSHDQITRQQRAPPHRRSSGTSGDNGFSRITTNMMKNPQFRDINKAIAGVMETFQNNVNSFGDPSAVGGSRRSTVTSDFPSNIDRVIPKTNVKFENSTASSKTAKNQTSPTKLINMNKQMGELVATCISMLEKEIFPPVPVEGEEASMTQQEPTVQLEEHTEEAKDDDHKTEEQGSEKNKQVSTDTEGNKGQVSGDRIKDEASVVMALAGLKHVRDVLLGKQPYFDASVMKLNNLTENNEDDWHIVESKEAESAFEEAQKEQATKPKQADKKLEYEKDKPLPPLAKRPSSVFFESKLPQVPVKYIPTNPTPPKPAVKYRIEDLLSDPDLQLHSPKSSTNSKLKWILSEENDPQPNAKTTQETPKVLTRKRSSFIINKAVSATGSTIDPLDAKNVDNRKTYEFDTVSQ</sequence>
<dbReference type="InterPro" id="IPR024077">
    <property type="entry name" value="Neurolysin/TOP_dom2"/>
</dbReference>
<evidence type="ECO:0000256" key="1">
    <source>
        <dbReference type="ARBA" id="ARBA00000436"/>
    </source>
</evidence>
<dbReference type="InterPro" id="IPR024079">
    <property type="entry name" value="MetalloPept_cat_dom_sf"/>
</dbReference>
<feature type="region of interest" description="Disordered" evidence="14">
    <location>
        <begin position="1013"/>
        <end position="1038"/>
    </location>
</feature>
<evidence type="ECO:0000256" key="3">
    <source>
        <dbReference type="ARBA" id="ARBA00006040"/>
    </source>
</evidence>
<dbReference type="FunFam" id="3.40.390.10:FF:000055">
    <property type="entry name" value="Related to mitochondrial intermediate peptidase"/>
    <property type="match status" value="1"/>
</dbReference>
<dbReference type="PANTHER" id="PTHR11804:SF79">
    <property type="entry name" value="MITOCHONDRIAL INTERMEDIATE PEPTIDASE"/>
    <property type="match status" value="1"/>
</dbReference>
<keyword evidence="8 13" id="KW-0862">Zinc</keyword>
<dbReference type="Gene3D" id="1.10.472.80">
    <property type="entry name" value="Ypt/Rab-GAP domain of gyp1p, domain 3"/>
    <property type="match status" value="1"/>
</dbReference>
<feature type="compositionally biased region" description="Polar residues" evidence="14">
    <location>
        <begin position="1188"/>
        <end position="1199"/>
    </location>
</feature>
<comment type="similarity">
    <text evidence="3 13">Belongs to the peptidase M3 family.</text>
</comment>
<dbReference type="GO" id="GO:0006627">
    <property type="term" value="P:protein processing involved in protein targeting to mitochondrion"/>
    <property type="evidence" value="ECO:0007669"/>
    <property type="project" value="TreeGrafter"/>
</dbReference>
<comment type="caution">
    <text evidence="16">The sequence shown here is derived from an EMBL/GenBank/DDBJ whole genome shotgun (WGS) entry which is preliminary data.</text>
</comment>
<gene>
    <name evidence="16" type="primary">OCT1_3</name>
    <name evidence="16" type="ORF">CU097_013600</name>
</gene>
<comment type="subcellular location">
    <subcellularLocation>
        <location evidence="2">Mitochondrion matrix</location>
    </subcellularLocation>
</comment>
<accession>A0A367K011</accession>
<dbReference type="PANTHER" id="PTHR11804">
    <property type="entry name" value="PROTEASE M3 THIMET OLIGOPEPTIDASE-RELATED"/>
    <property type="match status" value="1"/>
</dbReference>
<comment type="function">
    <text evidence="12">Cleaves proteins, imported into the mitochondrion, to their mature size. While most mitochondrial precursor proteins are processed to the mature form in one step by mitochondrial processing peptidase (MPP), the sequential cleavage by MIP of an octapeptide after initial processing by MPP is a required step for a subgroup of nuclear-encoded precursor proteins destined for the matrix or the inner membrane.</text>
</comment>
<dbReference type="InterPro" id="IPR035969">
    <property type="entry name" value="Rab-GAP_TBC_sf"/>
</dbReference>
<evidence type="ECO:0000256" key="2">
    <source>
        <dbReference type="ARBA" id="ARBA00004305"/>
    </source>
</evidence>
<dbReference type="Gene3D" id="3.40.390.10">
    <property type="entry name" value="Collagenase (Catalytic Domain)"/>
    <property type="match status" value="1"/>
</dbReference>
<dbReference type="GO" id="GO:0004222">
    <property type="term" value="F:metalloendopeptidase activity"/>
    <property type="evidence" value="ECO:0007669"/>
    <property type="project" value="UniProtKB-EC"/>
</dbReference>
<name>A0A367K011_RHIAZ</name>
<evidence type="ECO:0000256" key="8">
    <source>
        <dbReference type="ARBA" id="ARBA00022833"/>
    </source>
</evidence>
<dbReference type="SMART" id="SM00164">
    <property type="entry name" value="TBC"/>
    <property type="match status" value="1"/>
</dbReference>
<dbReference type="InterPro" id="IPR001567">
    <property type="entry name" value="Pept_M3A_M3B_dom"/>
</dbReference>
<dbReference type="SUPFAM" id="SSF47923">
    <property type="entry name" value="Ypt/Rab-GAP domain of gyp1p"/>
    <property type="match status" value="2"/>
</dbReference>
<organism evidence="16 17">
    <name type="scientific">Rhizopus azygosporus</name>
    <name type="common">Rhizopus microsporus var. azygosporus</name>
    <dbReference type="NCBI Taxonomy" id="86630"/>
    <lineage>
        <taxon>Eukaryota</taxon>
        <taxon>Fungi</taxon>
        <taxon>Fungi incertae sedis</taxon>
        <taxon>Mucoromycota</taxon>
        <taxon>Mucoromycotina</taxon>
        <taxon>Mucoromycetes</taxon>
        <taxon>Mucorales</taxon>
        <taxon>Mucorineae</taxon>
        <taxon>Rhizopodaceae</taxon>
        <taxon>Rhizopus</taxon>
    </lineage>
</organism>
<dbReference type="EC" id="3.4.24.59" evidence="4"/>
<evidence type="ECO:0000256" key="10">
    <source>
        <dbReference type="ARBA" id="ARBA00023049"/>
    </source>
</evidence>
<evidence type="ECO:0000256" key="9">
    <source>
        <dbReference type="ARBA" id="ARBA00022946"/>
    </source>
</evidence>
<keyword evidence="5 13" id="KW-0645">Protease</keyword>
<dbReference type="InterPro" id="IPR000195">
    <property type="entry name" value="Rab-GAP-TBC_dom"/>
</dbReference>
<evidence type="ECO:0000256" key="6">
    <source>
        <dbReference type="ARBA" id="ARBA00022723"/>
    </source>
</evidence>
<evidence type="ECO:0000256" key="11">
    <source>
        <dbReference type="ARBA" id="ARBA00023128"/>
    </source>
</evidence>
<keyword evidence="6 13" id="KW-0479">Metal-binding</keyword>
<dbReference type="InterPro" id="IPR033851">
    <property type="entry name" value="M3A_MIP"/>
</dbReference>
<dbReference type="Pfam" id="PF01432">
    <property type="entry name" value="Peptidase_M3"/>
    <property type="match status" value="1"/>
</dbReference>
<dbReference type="CDD" id="cd06457">
    <property type="entry name" value="M3A_MIP"/>
    <property type="match status" value="1"/>
</dbReference>
<proteinExistence type="inferred from homology"/>
<dbReference type="SUPFAM" id="SSF55486">
    <property type="entry name" value="Metalloproteases ('zincins'), catalytic domain"/>
    <property type="match status" value="1"/>
</dbReference>